<proteinExistence type="predicted"/>
<dbReference type="STRING" id="52586.A0A0B1PAE1"/>
<dbReference type="OMA" id="KSWANIA"/>
<name>A0A0B1PAE1_UNCNE</name>
<keyword evidence="2" id="KW-1185">Reference proteome</keyword>
<reference evidence="1 2" key="1">
    <citation type="journal article" date="2014" name="BMC Genomics">
        <title>Adaptive genomic structural variation in the grape powdery mildew pathogen, Erysiphe necator.</title>
        <authorList>
            <person name="Jones L."/>
            <person name="Riaz S."/>
            <person name="Morales-Cruz A."/>
            <person name="Amrine K.C."/>
            <person name="McGuire B."/>
            <person name="Gubler W.D."/>
            <person name="Walker M.A."/>
            <person name="Cantu D."/>
        </authorList>
    </citation>
    <scope>NUCLEOTIDE SEQUENCE [LARGE SCALE GENOMIC DNA]</scope>
    <source>
        <strain evidence="2">c</strain>
    </source>
</reference>
<accession>A0A0B1PAE1</accession>
<dbReference type="AlphaFoldDB" id="A0A0B1PAE1"/>
<protein>
    <submittedName>
        <fullName evidence="1">Putative eka-like protein</fullName>
    </submittedName>
</protein>
<gene>
    <name evidence="1" type="ORF">EV44_g3723</name>
</gene>
<sequence length="530" mass="58785">MADIAKSRAKARLKNKGLTPDLIDINAFESAINDNDSPGIEMIDEEINRLIAKARLINPTSEESIVIDLSTSQENSRIPATNIPQEIPVTTERKPLCPPELQKVVKAEERRAAQMSANLEICIVAINGFEDALAHLTTSTRNDFVVSFKVYLKNAIVQFMRSGTSAIPPTLPCRPTCPPPAVLALKNTARSTPTTKACINHPAKNQINKSWANIAQKGHQKSPNIINISQNHSTVKISAKIINKKSAPLGGVMRLFLRISKDHDWQLLVLCGVREVLCIHLKCSPSDITNITRTPTGFTLTSKDEETRQKLLNNYEELALQISKLEPASDLITYRIATVPVALRTPNGTVIVEETNLAAEITRVTNVIPRMVRQHGKTRAGAPYRSWLTNFARDQAPRPGFRLYDESGIAVIFKPRQPIQLRKRCFGFHITRSCSRTPACENCSSTMHIVTDCKAPTKCRIDQIMIRQISQREYHAEARAKAAIIRAEAAAINEETPPIYPKNNLDVILTNEVDMSEASIDVGTSSEIQL</sequence>
<dbReference type="Proteomes" id="UP000030854">
    <property type="component" value="Unassembled WGS sequence"/>
</dbReference>
<dbReference type="EMBL" id="JNVN01000481">
    <property type="protein sequence ID" value="KHJ35213.1"/>
    <property type="molecule type" value="Genomic_DNA"/>
</dbReference>
<organism evidence="1 2">
    <name type="scientific">Uncinula necator</name>
    <name type="common">Grape powdery mildew</name>
    <dbReference type="NCBI Taxonomy" id="52586"/>
    <lineage>
        <taxon>Eukaryota</taxon>
        <taxon>Fungi</taxon>
        <taxon>Dikarya</taxon>
        <taxon>Ascomycota</taxon>
        <taxon>Pezizomycotina</taxon>
        <taxon>Leotiomycetes</taxon>
        <taxon>Erysiphales</taxon>
        <taxon>Erysiphaceae</taxon>
        <taxon>Erysiphe</taxon>
    </lineage>
</organism>
<dbReference type="HOGENOM" id="CLU_018153_0_1_1"/>
<evidence type="ECO:0000313" key="1">
    <source>
        <dbReference type="EMBL" id="KHJ35213.1"/>
    </source>
</evidence>
<evidence type="ECO:0000313" key="2">
    <source>
        <dbReference type="Proteomes" id="UP000030854"/>
    </source>
</evidence>
<comment type="caution">
    <text evidence="1">The sequence shown here is derived from an EMBL/GenBank/DDBJ whole genome shotgun (WGS) entry which is preliminary data.</text>
</comment>